<evidence type="ECO:0000313" key="2">
    <source>
        <dbReference type="Proteomes" id="UP000530564"/>
    </source>
</evidence>
<dbReference type="AlphaFoldDB" id="A0A840A1D9"/>
<dbReference type="RefSeq" id="WP_183772302.1">
    <property type="nucleotide sequence ID" value="NZ_JACIDK010000002.1"/>
</dbReference>
<dbReference type="EMBL" id="JACIDK010000002">
    <property type="protein sequence ID" value="MBB3891453.1"/>
    <property type="molecule type" value="Genomic_DNA"/>
</dbReference>
<name>A0A840A1D9_9CAUL</name>
<evidence type="ECO:0000313" key="1">
    <source>
        <dbReference type="EMBL" id="MBB3891453.1"/>
    </source>
</evidence>
<keyword evidence="2" id="KW-1185">Reference proteome</keyword>
<organism evidence="1 2">
    <name type="scientific">Phenylobacterium haematophilum</name>
    <dbReference type="NCBI Taxonomy" id="98513"/>
    <lineage>
        <taxon>Bacteria</taxon>
        <taxon>Pseudomonadati</taxon>
        <taxon>Pseudomonadota</taxon>
        <taxon>Alphaproteobacteria</taxon>
        <taxon>Caulobacterales</taxon>
        <taxon>Caulobacteraceae</taxon>
        <taxon>Phenylobacterium</taxon>
    </lineage>
</organism>
<gene>
    <name evidence="1" type="ORF">GGQ61_002170</name>
</gene>
<reference evidence="1 2" key="1">
    <citation type="submission" date="2020-08" db="EMBL/GenBank/DDBJ databases">
        <title>Genomic Encyclopedia of Type Strains, Phase IV (KMG-IV): sequencing the most valuable type-strain genomes for metagenomic binning, comparative biology and taxonomic classification.</title>
        <authorList>
            <person name="Goeker M."/>
        </authorList>
    </citation>
    <scope>NUCLEOTIDE SEQUENCE [LARGE SCALE GENOMIC DNA]</scope>
    <source>
        <strain evidence="1 2">DSM 21793</strain>
    </source>
</reference>
<sequence>MLLPIAHARDARLEEAQKYPGCRLMLACGRCGWSKGYDVARVIDRLYARGDGGFTTPVARVASQVKHACPKCCDHQWSTRLAYPDDLDERELRRLRNRLRN</sequence>
<dbReference type="Proteomes" id="UP000530564">
    <property type="component" value="Unassembled WGS sequence"/>
</dbReference>
<accession>A0A840A1D9</accession>
<comment type="caution">
    <text evidence="1">The sequence shown here is derived from an EMBL/GenBank/DDBJ whole genome shotgun (WGS) entry which is preliminary data.</text>
</comment>
<proteinExistence type="predicted"/>
<protein>
    <submittedName>
        <fullName evidence="1">Uncharacterized protein</fullName>
    </submittedName>
</protein>